<sequence>CTAPTRERGCMDVQSSCAHSSALTTAAGAPTMCRRETAFHPVRRG</sequence>
<gene>
    <name evidence="1" type="ORF">AVDCRST_MAG77-440</name>
</gene>
<reference evidence="1" key="1">
    <citation type="submission" date="2020-02" db="EMBL/GenBank/DDBJ databases">
        <authorList>
            <person name="Meier V. D."/>
        </authorList>
    </citation>
    <scope>NUCLEOTIDE SEQUENCE</scope>
    <source>
        <strain evidence="1">AVDCRST_MAG77</strain>
    </source>
</reference>
<proteinExistence type="predicted"/>
<feature type="non-terminal residue" evidence="1">
    <location>
        <position position="1"/>
    </location>
</feature>
<dbReference type="AlphaFoldDB" id="A0A6J4HF87"/>
<evidence type="ECO:0000313" key="1">
    <source>
        <dbReference type="EMBL" id="CAA9220519.1"/>
    </source>
</evidence>
<accession>A0A6J4HF87</accession>
<protein>
    <submittedName>
        <fullName evidence="1">Uncharacterized protein</fullName>
    </submittedName>
</protein>
<dbReference type="EMBL" id="CADCTC010000031">
    <property type="protein sequence ID" value="CAA9220519.1"/>
    <property type="molecule type" value="Genomic_DNA"/>
</dbReference>
<feature type="non-terminal residue" evidence="1">
    <location>
        <position position="45"/>
    </location>
</feature>
<organism evidence="1">
    <name type="scientific">uncultured Chloroflexota bacterium</name>
    <dbReference type="NCBI Taxonomy" id="166587"/>
    <lineage>
        <taxon>Bacteria</taxon>
        <taxon>Bacillati</taxon>
        <taxon>Chloroflexota</taxon>
        <taxon>environmental samples</taxon>
    </lineage>
</organism>
<name>A0A6J4HF87_9CHLR</name>